<dbReference type="AlphaFoldDB" id="A0A1V1I0Z2"/>
<dbReference type="PROSITE" id="PS50966">
    <property type="entry name" value="ZF_SWIM"/>
    <property type="match status" value="1"/>
</dbReference>
<dbReference type="GO" id="GO:0008270">
    <property type="term" value="F:zinc ion binding"/>
    <property type="evidence" value="ECO:0007669"/>
    <property type="project" value="UniProtKB-KW"/>
</dbReference>
<dbReference type="InterPro" id="IPR001650">
    <property type="entry name" value="Helicase_C-like"/>
</dbReference>
<organism evidence="6 7">
    <name type="scientific">Romboutsia ilealis</name>
    <dbReference type="NCBI Taxonomy" id="1115758"/>
    <lineage>
        <taxon>Bacteria</taxon>
        <taxon>Bacillati</taxon>
        <taxon>Bacillota</taxon>
        <taxon>Clostridia</taxon>
        <taxon>Peptostreptococcales</taxon>
        <taxon>Peptostreptococcaceae</taxon>
        <taxon>Romboutsia</taxon>
    </lineage>
</organism>
<gene>
    <name evidence="6" type="ORF">CRIB_1046</name>
</gene>
<proteinExistence type="predicted"/>
<evidence type="ECO:0000259" key="5">
    <source>
        <dbReference type="PROSITE" id="PS51194"/>
    </source>
</evidence>
<sequence length="697" mass="80350">MYSNLIEEIIRSHTDKNKFNTGFSFFKRNLVINDYSKVDGDNITFYATVIDENHRNNYTAIISINTKTRVISNMSCDCHSLLSNTKPQICSHIVATVLNGLENLNKESNDEYIDENITINPNITLDISQSRNGYMNMKLDIDGVDSNEYRDIFSSYKSNNRLYRMKNGAYLDLKDKDLEQAFKLIDILNIYNDFDNMKIPNNKAIYLEKLIEDEDLNFVKGSKYVSNVVKKFNKVKSKNYEIPKDLNATLRDYQVSGFEFFKTLSDYEFGGILADEMGLGKTIQTIAFLLSNKDKKSIVITPTALIYNWKNELEKFAPTLKVGLLHAAKSEREKILDNIDNYDVILTTYTTYKNDIDKYKNINFDYCIIDEAQNIKNPDAIITKAIKNVNAKVRFALTGTPIENNLMELWSIFDFIMPGYLYNKSKFKSIFVNNDKNIIELKNLIKPFILRRTKKEVITELPDKIEQKIIIDLEKEHKRAYKGYVNLITRKIKENNQDNITVFSYLTKLRQLCLSPELMVKNYQGRNSKLDVLINIIKDSSDKKILVFSQFTKVLEVIGKRLNEENIPYSYLDGKTSAKDRVKLVEEFNTNNNKVFLISLKAGGTGLNLTSANIVVHFDPWWNPAVEDQASDRAHRIGQKNVVNVIKLIAKDTAEERVINLQETKKELIEDVINGNLDNSSTLKNLSKDDIIDLFMS</sequence>
<reference evidence="6 7" key="1">
    <citation type="submission" date="2014-04" db="EMBL/GenBank/DDBJ databases">
        <authorList>
            <person name="Hornung B.V."/>
        </authorList>
    </citation>
    <scope>NUCLEOTIDE SEQUENCE [LARGE SCALE GENOMIC DNA]</scope>
    <source>
        <strain evidence="6 7">CRIB</strain>
    </source>
</reference>
<dbReference type="InterPro" id="IPR049730">
    <property type="entry name" value="SNF2/RAD54-like_C"/>
</dbReference>
<dbReference type="GO" id="GO:0016787">
    <property type="term" value="F:hydrolase activity"/>
    <property type="evidence" value="ECO:0007669"/>
    <property type="project" value="UniProtKB-KW"/>
</dbReference>
<dbReference type="Pfam" id="PF00271">
    <property type="entry name" value="Helicase_C"/>
    <property type="match status" value="1"/>
</dbReference>
<dbReference type="SMART" id="SM00490">
    <property type="entry name" value="HELICc"/>
    <property type="match status" value="1"/>
</dbReference>
<keyword evidence="6" id="KW-0347">Helicase</keyword>
<dbReference type="GO" id="GO:0005524">
    <property type="term" value="F:ATP binding"/>
    <property type="evidence" value="ECO:0007669"/>
    <property type="project" value="InterPro"/>
</dbReference>
<dbReference type="Gene3D" id="3.40.50.300">
    <property type="entry name" value="P-loop containing nucleotide triphosphate hydrolases"/>
    <property type="match status" value="1"/>
</dbReference>
<dbReference type="CDD" id="cd18793">
    <property type="entry name" value="SF2_C_SNF"/>
    <property type="match status" value="1"/>
</dbReference>
<keyword evidence="7" id="KW-1185">Reference proteome</keyword>
<dbReference type="InterPro" id="IPR013663">
    <property type="entry name" value="Helicase_SWF/SNF/SWI_bac"/>
</dbReference>
<keyword evidence="1 6" id="KW-0378">Hydrolase</keyword>
<dbReference type="RefSeq" id="WP_180703481.1">
    <property type="nucleotide sequence ID" value="NZ_LN555523.1"/>
</dbReference>
<dbReference type="PANTHER" id="PTHR10799">
    <property type="entry name" value="SNF2/RAD54 HELICASE FAMILY"/>
    <property type="match status" value="1"/>
</dbReference>
<evidence type="ECO:0000259" key="3">
    <source>
        <dbReference type="PROSITE" id="PS50966"/>
    </source>
</evidence>
<evidence type="ECO:0000313" key="7">
    <source>
        <dbReference type="Proteomes" id="UP000245622"/>
    </source>
</evidence>
<protein>
    <submittedName>
        <fullName evidence="6">Helicase</fullName>
        <ecNumber evidence="6">3.6.4.12</ecNumber>
    </submittedName>
</protein>
<evidence type="ECO:0000259" key="4">
    <source>
        <dbReference type="PROSITE" id="PS51192"/>
    </source>
</evidence>
<keyword evidence="2" id="KW-0479">Metal-binding</keyword>
<keyword evidence="2" id="KW-0863">Zinc-finger</keyword>
<dbReference type="GO" id="GO:0003678">
    <property type="term" value="F:DNA helicase activity"/>
    <property type="evidence" value="ECO:0007669"/>
    <property type="project" value="UniProtKB-EC"/>
</dbReference>
<dbReference type="Proteomes" id="UP000245622">
    <property type="component" value="Chromosome 1"/>
</dbReference>
<dbReference type="PROSITE" id="PS51192">
    <property type="entry name" value="HELICASE_ATP_BIND_1"/>
    <property type="match status" value="1"/>
</dbReference>
<keyword evidence="6" id="KW-0547">Nucleotide-binding</keyword>
<feature type="domain" description="SWIM-type" evidence="3">
    <location>
        <begin position="58"/>
        <end position="101"/>
    </location>
</feature>
<name>A0A1V1I0Z2_9FIRM</name>
<dbReference type="CDD" id="cd18012">
    <property type="entry name" value="DEXQc_arch_SWI2_SNF2"/>
    <property type="match status" value="1"/>
</dbReference>
<feature type="domain" description="Helicase C-terminal" evidence="5">
    <location>
        <begin position="529"/>
        <end position="691"/>
    </location>
</feature>
<dbReference type="FunFam" id="3.40.50.10810:FF:000054">
    <property type="entry name" value="Helicase, Snf2 family"/>
    <property type="match status" value="1"/>
</dbReference>
<dbReference type="GeneID" id="82205225"/>
<dbReference type="SUPFAM" id="SSF52540">
    <property type="entry name" value="P-loop containing nucleoside triphosphate hydrolases"/>
    <property type="match status" value="2"/>
</dbReference>
<dbReference type="InterPro" id="IPR038718">
    <property type="entry name" value="SNF2-like_sf"/>
</dbReference>
<dbReference type="EC" id="3.6.4.12" evidence="6"/>
<dbReference type="InterPro" id="IPR027417">
    <property type="entry name" value="P-loop_NTPase"/>
</dbReference>
<dbReference type="EMBL" id="LN555523">
    <property type="protein sequence ID" value="CED93797.1"/>
    <property type="molecule type" value="Genomic_DNA"/>
</dbReference>
<dbReference type="Pfam" id="PF08455">
    <property type="entry name" value="SNF2_assoc"/>
    <property type="match status" value="1"/>
</dbReference>
<dbReference type="InterPro" id="IPR000330">
    <property type="entry name" value="SNF2_N"/>
</dbReference>
<accession>A0A1V1I0Z2</accession>
<evidence type="ECO:0000313" key="6">
    <source>
        <dbReference type="EMBL" id="CED93797.1"/>
    </source>
</evidence>
<dbReference type="InterPro" id="IPR007527">
    <property type="entry name" value="Znf_SWIM"/>
</dbReference>
<dbReference type="PROSITE" id="PS51194">
    <property type="entry name" value="HELICASE_CTER"/>
    <property type="match status" value="1"/>
</dbReference>
<dbReference type="Pfam" id="PF00176">
    <property type="entry name" value="SNF2-rel_dom"/>
    <property type="match status" value="1"/>
</dbReference>
<dbReference type="Gene3D" id="3.40.50.10810">
    <property type="entry name" value="Tandem AAA-ATPase domain"/>
    <property type="match status" value="1"/>
</dbReference>
<dbReference type="KEGG" id="ril:CRIB_1046"/>
<feature type="domain" description="Helicase ATP-binding" evidence="4">
    <location>
        <begin position="262"/>
        <end position="419"/>
    </location>
</feature>
<keyword evidence="2" id="KW-0862">Zinc</keyword>
<evidence type="ECO:0000256" key="1">
    <source>
        <dbReference type="ARBA" id="ARBA00022801"/>
    </source>
</evidence>
<dbReference type="InterPro" id="IPR014001">
    <property type="entry name" value="Helicase_ATP-bd"/>
</dbReference>
<keyword evidence="6" id="KW-0067">ATP-binding</keyword>
<evidence type="ECO:0000256" key="2">
    <source>
        <dbReference type="PROSITE-ProRule" id="PRU00325"/>
    </source>
</evidence>
<dbReference type="SMART" id="SM00487">
    <property type="entry name" value="DEXDc"/>
    <property type="match status" value="1"/>
</dbReference>